<dbReference type="AlphaFoldDB" id="A0A238KRP4"/>
<dbReference type="Proteomes" id="UP000202922">
    <property type="component" value="Unassembled WGS sequence"/>
</dbReference>
<accession>A0A238KRP4</accession>
<name>A0A238KRP4_9RHOB</name>
<feature type="region of interest" description="Disordered" evidence="1">
    <location>
        <begin position="45"/>
        <end position="200"/>
    </location>
</feature>
<feature type="compositionally biased region" description="Gly residues" evidence="1">
    <location>
        <begin position="180"/>
        <end position="193"/>
    </location>
</feature>
<evidence type="ECO:0000256" key="1">
    <source>
        <dbReference type="SAM" id="MobiDB-lite"/>
    </source>
</evidence>
<protein>
    <submittedName>
        <fullName evidence="2">Uncharacterized protein</fullName>
    </submittedName>
</protein>
<dbReference type="OrthoDB" id="1122998at2"/>
<evidence type="ECO:0000313" key="3">
    <source>
        <dbReference type="Proteomes" id="UP000202922"/>
    </source>
</evidence>
<reference evidence="3" key="1">
    <citation type="submission" date="2017-05" db="EMBL/GenBank/DDBJ databases">
        <authorList>
            <person name="Rodrigo-Torres L."/>
            <person name="Arahal R. D."/>
            <person name="Lucena T."/>
        </authorList>
    </citation>
    <scope>NUCLEOTIDE SEQUENCE [LARGE SCALE GENOMIC DNA]</scope>
    <source>
        <strain evidence="3">CECT 8621</strain>
    </source>
</reference>
<evidence type="ECO:0000313" key="2">
    <source>
        <dbReference type="EMBL" id="SMX44792.1"/>
    </source>
</evidence>
<proteinExistence type="predicted"/>
<feature type="compositionally biased region" description="Low complexity" evidence="1">
    <location>
        <begin position="79"/>
        <end position="89"/>
    </location>
</feature>
<keyword evidence="3" id="KW-1185">Reference proteome</keyword>
<gene>
    <name evidence="2" type="ORF">COL8621_02634</name>
</gene>
<organism evidence="2 3">
    <name type="scientific">Actibacterium lipolyticum</name>
    <dbReference type="NCBI Taxonomy" id="1524263"/>
    <lineage>
        <taxon>Bacteria</taxon>
        <taxon>Pseudomonadati</taxon>
        <taxon>Pseudomonadota</taxon>
        <taxon>Alphaproteobacteria</taxon>
        <taxon>Rhodobacterales</taxon>
        <taxon>Roseobacteraceae</taxon>
        <taxon>Actibacterium</taxon>
    </lineage>
</organism>
<dbReference type="RefSeq" id="WP_093967751.1">
    <property type="nucleotide sequence ID" value="NZ_FXYE01000002.1"/>
</dbReference>
<feature type="compositionally biased region" description="Low complexity" evidence="1">
    <location>
        <begin position="107"/>
        <end position="147"/>
    </location>
</feature>
<feature type="compositionally biased region" description="Gly residues" evidence="1">
    <location>
        <begin position="51"/>
        <end position="78"/>
    </location>
</feature>
<sequence>MKSLEMTPRFTKVIAVCGAAALMLSVAPIGPDGFLISTAHAQQGGNSDSGNAGGGNSDSGGSGGGGSDSGNAGSGGSGNNNAGAGSGNAEAPKEPAGQSGTQAPNENNAGSGSGSANTAGGSGTQSTGESGGAAPAAGGQQAESAGGEPRGQGGEKTLSEVFLSLTGEDDDSDRPDWAGEPGGKDGAGGGQPDGSGTTKGDLFGDLWVIARDADGIPILTDEGWVQPLDADGNLIALDEEGHPIDESLTIEVELGRLNVGRAPVQVLEKRADEVIALMEAATEVTTDAAGRLVFTVDGVERTIDSPLENLAIYTSLVTTGTIPGVTDLPGTEFDFMVDGKFTAEDLVASASFLAAATDKTGVFSADEIAYINAFLDVNTVTVGSVTYSEIDYSDFTYSRAATYDGLSIEVLVEQEDGSWVPTVIDVYDVVFGGEAADDGGSLAAYTLAADDARTIVNFMHEYEIPASDLSQVTH</sequence>
<dbReference type="EMBL" id="FXYE01000002">
    <property type="protein sequence ID" value="SMX44792.1"/>
    <property type="molecule type" value="Genomic_DNA"/>
</dbReference>